<dbReference type="EMBL" id="CASHTH010002751">
    <property type="protein sequence ID" value="CAI8034677.1"/>
    <property type="molecule type" value="Genomic_DNA"/>
</dbReference>
<keyword evidence="3" id="KW-0472">Membrane</keyword>
<dbReference type="Proteomes" id="UP001174909">
    <property type="component" value="Unassembled WGS sequence"/>
</dbReference>
<organism evidence="3 4">
    <name type="scientific">Geodia barretti</name>
    <name type="common">Barrett's horny sponge</name>
    <dbReference type="NCBI Taxonomy" id="519541"/>
    <lineage>
        <taxon>Eukaryota</taxon>
        <taxon>Metazoa</taxon>
        <taxon>Porifera</taxon>
        <taxon>Demospongiae</taxon>
        <taxon>Heteroscleromorpha</taxon>
        <taxon>Tetractinellida</taxon>
        <taxon>Astrophorina</taxon>
        <taxon>Geodiidae</taxon>
        <taxon>Geodia</taxon>
    </lineage>
</organism>
<dbReference type="Pfam" id="PF12576">
    <property type="entry name" value="DUF3754"/>
    <property type="match status" value="1"/>
</dbReference>
<name>A0AA35X1T2_GEOBA</name>
<sequence>MLARRLERFFSHVLRPQSTIRHFSTTSLVAGADTASLLPWSRRKTKSQEMVGVATAEQQRREKFIPVTRRSLMRRLRDEEGLLNWEERDKLESFAAALDSHFSQRFLATLQEAKNLYDAMDPDKDTLTTRQQLGRKELLDTEHQLLLLVERLLDKANYFQVPKDQLRDLLRDHNTGGLRVSVNPDIYDTLRIWTRGRSQGDHRWLQRFRGRLSRYTKPIPQQSSRSLNHFTRVFVTVRFKSEKKLHLKVFKDVACDKMEHLLPDGKIKMSEYDKWFLGGSVLAGSVLVGMRSLPVLENYHLNWTWVGLGLAALTGARAWVGYRNKRNKYLANLAATLYFKTVANNRGVLTLLADRAVDEEFKEAFLAYVFLLSPRNRRGIPGTAHTALPPSRDTADELRLRIEGWLEGQYQLTGFRFDVEDSLSKLSDLGLLLRHPDHTLSVLGLKEAVALLPSSALPWRAMGAMRDSESADEGGEREGDHQWT</sequence>
<protein>
    <submittedName>
        <fullName evidence="3">Transmembrane protein 143</fullName>
    </submittedName>
</protein>
<comment type="caution">
    <text evidence="3">The sequence shown here is derived from an EMBL/GenBank/DDBJ whole genome shotgun (WGS) entry which is preliminary data.</text>
</comment>
<accession>A0AA35X1T2</accession>
<dbReference type="PANTHER" id="PTHR16095:SF11">
    <property type="entry name" value="TRANSMEMBRANE PROTEIN 143"/>
    <property type="match status" value="1"/>
</dbReference>
<feature type="region of interest" description="Disordered" evidence="2">
    <location>
        <begin position="464"/>
        <end position="484"/>
    </location>
</feature>
<keyword evidence="1" id="KW-0597">Phosphoprotein</keyword>
<reference evidence="3" key="1">
    <citation type="submission" date="2023-03" db="EMBL/GenBank/DDBJ databases">
        <authorList>
            <person name="Steffen K."/>
            <person name="Cardenas P."/>
        </authorList>
    </citation>
    <scope>NUCLEOTIDE SEQUENCE</scope>
</reference>
<dbReference type="PANTHER" id="PTHR16095">
    <property type="entry name" value="TRANSMEMBRANE PROTEIN 143 FAMILY MEMBER"/>
    <property type="match status" value="1"/>
</dbReference>
<proteinExistence type="predicted"/>
<dbReference type="AlphaFoldDB" id="A0AA35X1T2"/>
<evidence type="ECO:0000256" key="1">
    <source>
        <dbReference type="ARBA" id="ARBA00022553"/>
    </source>
</evidence>
<keyword evidence="3" id="KW-0812">Transmembrane</keyword>
<keyword evidence="4" id="KW-1185">Reference proteome</keyword>
<dbReference type="InterPro" id="IPR022227">
    <property type="entry name" value="DUF3754"/>
</dbReference>
<evidence type="ECO:0000313" key="3">
    <source>
        <dbReference type="EMBL" id="CAI8034677.1"/>
    </source>
</evidence>
<evidence type="ECO:0000256" key="2">
    <source>
        <dbReference type="SAM" id="MobiDB-lite"/>
    </source>
</evidence>
<evidence type="ECO:0000313" key="4">
    <source>
        <dbReference type="Proteomes" id="UP001174909"/>
    </source>
</evidence>
<feature type="compositionally biased region" description="Basic and acidic residues" evidence="2">
    <location>
        <begin position="466"/>
        <end position="484"/>
    </location>
</feature>
<gene>
    <name evidence="3" type="ORF">GBAR_LOCUS19497</name>
</gene>